<reference evidence="2" key="1">
    <citation type="submission" date="2023-01" db="EMBL/GenBank/DDBJ databases">
        <title>Human gut microbiome strain richness.</title>
        <authorList>
            <person name="Chen-Liaw A."/>
        </authorList>
    </citation>
    <scope>NUCLEOTIDE SEQUENCE</scope>
    <source>
        <strain evidence="2">1001217st2_G6_1001217B_191108</strain>
    </source>
</reference>
<evidence type="ECO:0000313" key="2">
    <source>
        <dbReference type="EMBL" id="MDB7085462.1"/>
    </source>
</evidence>
<evidence type="ECO:0000256" key="1">
    <source>
        <dbReference type="SAM" id="MobiDB-lite"/>
    </source>
</evidence>
<dbReference type="RefSeq" id="WP_156792507.1">
    <property type="nucleotide sequence ID" value="NZ_CAXMZE010000003.1"/>
</dbReference>
<feature type="compositionally biased region" description="Basic residues" evidence="1">
    <location>
        <begin position="1"/>
        <end position="11"/>
    </location>
</feature>
<comment type="caution">
    <text evidence="2">The sequence shown here is derived from an EMBL/GenBank/DDBJ whole genome shotgun (WGS) entry which is preliminary data.</text>
</comment>
<dbReference type="AlphaFoldDB" id="A0AB35ITI4"/>
<name>A0AB35ITI4_9FIRM</name>
<protein>
    <submittedName>
        <fullName evidence="2">Uncharacterized protein</fullName>
    </submittedName>
</protein>
<feature type="region of interest" description="Disordered" evidence="1">
    <location>
        <begin position="1"/>
        <end position="21"/>
    </location>
</feature>
<organism evidence="2 3">
    <name type="scientific">Thomasclavelia ramosa</name>
    <dbReference type="NCBI Taxonomy" id="1547"/>
    <lineage>
        <taxon>Bacteria</taxon>
        <taxon>Bacillati</taxon>
        <taxon>Bacillota</taxon>
        <taxon>Erysipelotrichia</taxon>
        <taxon>Erysipelotrichales</taxon>
        <taxon>Coprobacillaceae</taxon>
        <taxon>Thomasclavelia</taxon>
    </lineage>
</organism>
<accession>A0AB35ITI4</accession>
<gene>
    <name evidence="2" type="ORF">PM738_16765</name>
</gene>
<dbReference type="Proteomes" id="UP001211987">
    <property type="component" value="Unassembled WGS sequence"/>
</dbReference>
<dbReference type="EMBL" id="JAQLKE010000040">
    <property type="protein sequence ID" value="MDB7085462.1"/>
    <property type="molecule type" value="Genomic_DNA"/>
</dbReference>
<evidence type="ECO:0000313" key="3">
    <source>
        <dbReference type="Proteomes" id="UP001211987"/>
    </source>
</evidence>
<sequence>MASMNKKRKAKNSYLSNGFDKHDGKMKRYAYFTKRQRNQNKAKAKDKI</sequence>
<proteinExistence type="predicted"/>